<evidence type="ECO:0000313" key="3">
    <source>
        <dbReference type="EMBL" id="OGF79337.1"/>
    </source>
</evidence>
<proteinExistence type="predicted"/>
<dbReference type="Proteomes" id="UP000178425">
    <property type="component" value="Unassembled WGS sequence"/>
</dbReference>
<dbReference type="SUPFAM" id="SSF47090">
    <property type="entry name" value="PGBD-like"/>
    <property type="match status" value="1"/>
</dbReference>
<organism evidence="3 4">
    <name type="scientific">Candidatus Giovannonibacteria bacterium RIFCSPHIGHO2_02_43_13</name>
    <dbReference type="NCBI Taxonomy" id="1798330"/>
    <lineage>
        <taxon>Bacteria</taxon>
        <taxon>Candidatus Giovannoniibacteriota</taxon>
    </lineage>
</organism>
<comment type="caution">
    <text evidence="3">The sequence shown here is derived from an EMBL/GenBank/DDBJ whole genome shotgun (WGS) entry which is preliminary data.</text>
</comment>
<reference evidence="3 4" key="1">
    <citation type="journal article" date="2016" name="Nat. Commun.">
        <title>Thousands of microbial genomes shed light on interconnected biogeochemical processes in an aquifer system.</title>
        <authorList>
            <person name="Anantharaman K."/>
            <person name="Brown C.T."/>
            <person name="Hug L.A."/>
            <person name="Sharon I."/>
            <person name="Castelle C.J."/>
            <person name="Probst A.J."/>
            <person name="Thomas B.C."/>
            <person name="Singh A."/>
            <person name="Wilkins M.J."/>
            <person name="Karaoz U."/>
            <person name="Brodie E.L."/>
            <person name="Williams K.H."/>
            <person name="Hubbard S.S."/>
            <person name="Banfield J.F."/>
        </authorList>
    </citation>
    <scope>NUCLEOTIDE SEQUENCE [LARGE SCALE GENOMIC DNA]</scope>
</reference>
<sequence>MNSLRNKTARKITSVLLSASTTVWLVGASALVPMAASADAATDALIAQLQAQIAALTAQINALAGSPSVPSAVGCSFTRDMTLGSRGSDVTCLQDYLTSTGHFSFSGGSTGYFGSITRSAVAAWQAANGVAPAAGYFGAISRAKYSSMAVVTPPPPPGPTPVPVPTPVGQIGGSLMVNAGTQPSASLFPEIAARVPFTVLQLTAGSNDVTVSSVLVERTGLAQDAAIDGIVLLDENGVQLGISKTLNSVHQASLNEPFIVKAGQTRTMTVGANAPASLDSYAGQVVYLSVKNVTSNASSVLGTFPLTGAGHTVNASLAIGSVTMARGATDPGASATKRLDTVAYTFSGVRVTAGSAEKIYMKSFRWNQTGSAGASDLANVKTIVDGVEYDVMVSSDGKYYTTAFPGNGLLIDKGFSKDISIKGDLVGGTSRTVDFDVAKRTDIGVVGETYGYGIIPPQTGASDPTDDTAAFSSVEDPWYDAAQVTIGVGTILVSSSNKAPAQNIAVNLANQPLGAFEINVKGEPISVSRIGLNITLGSEGANDDVDDITNIVITDEAGAVVAGPADGTAADSANTTSSGDGSVVFTDTVTFPVGVHTYYLKGKIGTDIDNNVTVIASTTPSADFAGTVRGSISGNTITPDPTSIITLSTMTVKSGSLTISVSSVPIAQTVIAGAKGFLFANYILDAGQSGEDVRLVGFPVAFGLPSTSYAHISNCALWDGVNSVSSTVNPTGAASSTNFTLTGGGLVIPKGSTKTLGLACDIGSGATGNAKFGYDATESNPSPSGVTSGQDITETENASEGQRMTFASGGSLAATLDASSGPYTVVSAGQTNVELSRIKFTATNEDMDLKQVALQLIGAASNTPVNLVGRKVTLWDGATQVGEATFPTSDYATSSTITNFRVPRDGNKVLIVKGDIASISNSGPLTFSGDLLKVDYDGDNEGLNGNYGTGVSSGSTVTPASDDTASNGVRIFKSFPTFEKVNISSTLVNGEQSVLRWKVTANSAGDVGVAQFTLRIATTSANADSLQLYAFTDSAFSIPAYTGVNSGGQLMVNAMDLTTTGVSTTAGEWVGITSETDIELGVETSAGATTTMQVPAGTTRYFEARVTMSNVDATGDSISVQLQGDAAFPVAHQNTIGSQSGDMSSFAGLSGITNDDFIWTPNSTTTVGITANDFTNGFGLLGLSSSNMTPQNLTK</sequence>
<evidence type="ECO:0000313" key="4">
    <source>
        <dbReference type="Proteomes" id="UP000178425"/>
    </source>
</evidence>
<feature type="domain" description="Peptidoglycan binding-like" evidence="2">
    <location>
        <begin position="86"/>
        <end position="131"/>
    </location>
</feature>
<dbReference type="InterPro" id="IPR036366">
    <property type="entry name" value="PGBDSf"/>
</dbReference>
<dbReference type="InterPro" id="IPR002477">
    <property type="entry name" value="Peptidoglycan-bd-like"/>
</dbReference>
<evidence type="ECO:0000259" key="2">
    <source>
        <dbReference type="Pfam" id="PF01471"/>
    </source>
</evidence>
<dbReference type="InterPro" id="IPR036365">
    <property type="entry name" value="PGBD-like_sf"/>
</dbReference>
<name>A0A1F5WUK4_9BACT</name>
<keyword evidence="1" id="KW-0732">Signal</keyword>
<feature type="chain" id="PRO_5009522233" description="Peptidoglycan binding-like domain-containing protein" evidence="1">
    <location>
        <begin position="41"/>
        <end position="1195"/>
    </location>
</feature>
<dbReference type="Pfam" id="PF01471">
    <property type="entry name" value="PG_binding_1"/>
    <property type="match status" value="1"/>
</dbReference>
<protein>
    <recommendedName>
        <fullName evidence="2">Peptidoglycan binding-like domain-containing protein</fullName>
    </recommendedName>
</protein>
<dbReference type="EMBL" id="MFHI01000006">
    <property type="protein sequence ID" value="OGF79337.1"/>
    <property type="molecule type" value="Genomic_DNA"/>
</dbReference>
<gene>
    <name evidence="3" type="ORF">A2W54_01230</name>
</gene>
<dbReference type="Gene3D" id="1.10.101.10">
    <property type="entry name" value="PGBD-like superfamily/PGBD"/>
    <property type="match status" value="1"/>
</dbReference>
<accession>A0A1F5WUK4</accession>
<feature type="signal peptide" evidence="1">
    <location>
        <begin position="1"/>
        <end position="40"/>
    </location>
</feature>
<dbReference type="AlphaFoldDB" id="A0A1F5WUK4"/>
<evidence type="ECO:0000256" key="1">
    <source>
        <dbReference type="SAM" id="SignalP"/>
    </source>
</evidence>